<feature type="compositionally biased region" description="Low complexity" evidence="1">
    <location>
        <begin position="191"/>
        <end position="202"/>
    </location>
</feature>
<sequence length="202" mass="22298">MTTFQNQGVSIVNDSEGVNKYTVVLCPSEKKIHEGNAQADATEVWARDAVQNLTHTKDYITNRDSITIQETRVKALRKQPKERFNISLLIFRGGDRGPEWPFLKYYRRPRPSSSGGGTRGGGVSFSSNARLAASHSGDHRAADPLVARSNERYTWPRSRGRRGARAHHQITILLGPLVTAFRDGPPPPTTRPGGAAAALDRR</sequence>
<evidence type="ECO:0000313" key="2">
    <source>
        <dbReference type="EMBL" id="GBP63099.1"/>
    </source>
</evidence>
<name>A0A4C1XLD5_EUMVA</name>
<evidence type="ECO:0000313" key="3">
    <source>
        <dbReference type="Proteomes" id="UP000299102"/>
    </source>
</evidence>
<feature type="region of interest" description="Disordered" evidence="1">
    <location>
        <begin position="178"/>
        <end position="202"/>
    </location>
</feature>
<reference evidence="2 3" key="1">
    <citation type="journal article" date="2019" name="Commun. Biol.">
        <title>The bagworm genome reveals a unique fibroin gene that provides high tensile strength.</title>
        <authorList>
            <person name="Kono N."/>
            <person name="Nakamura H."/>
            <person name="Ohtoshi R."/>
            <person name="Tomita M."/>
            <person name="Numata K."/>
            <person name="Arakawa K."/>
        </authorList>
    </citation>
    <scope>NUCLEOTIDE SEQUENCE [LARGE SCALE GENOMIC DNA]</scope>
</reference>
<comment type="caution">
    <text evidence="2">The sequence shown here is derived from an EMBL/GenBank/DDBJ whole genome shotgun (WGS) entry which is preliminary data.</text>
</comment>
<accession>A0A4C1XLD5</accession>
<gene>
    <name evidence="2" type="ORF">EVAR_50055_1</name>
</gene>
<dbReference type="Proteomes" id="UP000299102">
    <property type="component" value="Unassembled WGS sequence"/>
</dbReference>
<dbReference type="EMBL" id="BGZK01000858">
    <property type="protein sequence ID" value="GBP63099.1"/>
    <property type="molecule type" value="Genomic_DNA"/>
</dbReference>
<protein>
    <submittedName>
        <fullName evidence="2">Uncharacterized protein</fullName>
    </submittedName>
</protein>
<proteinExistence type="predicted"/>
<evidence type="ECO:0000256" key="1">
    <source>
        <dbReference type="SAM" id="MobiDB-lite"/>
    </source>
</evidence>
<dbReference type="AlphaFoldDB" id="A0A4C1XLD5"/>
<organism evidence="2 3">
    <name type="scientific">Eumeta variegata</name>
    <name type="common">Bagworm moth</name>
    <name type="synonym">Eumeta japonica</name>
    <dbReference type="NCBI Taxonomy" id="151549"/>
    <lineage>
        <taxon>Eukaryota</taxon>
        <taxon>Metazoa</taxon>
        <taxon>Ecdysozoa</taxon>
        <taxon>Arthropoda</taxon>
        <taxon>Hexapoda</taxon>
        <taxon>Insecta</taxon>
        <taxon>Pterygota</taxon>
        <taxon>Neoptera</taxon>
        <taxon>Endopterygota</taxon>
        <taxon>Lepidoptera</taxon>
        <taxon>Glossata</taxon>
        <taxon>Ditrysia</taxon>
        <taxon>Tineoidea</taxon>
        <taxon>Psychidae</taxon>
        <taxon>Oiketicinae</taxon>
        <taxon>Eumeta</taxon>
    </lineage>
</organism>
<keyword evidence="3" id="KW-1185">Reference proteome</keyword>